<gene>
    <name evidence="1" type="ORF">BU16DRAFT_566684</name>
</gene>
<proteinExistence type="predicted"/>
<evidence type="ECO:0000313" key="1">
    <source>
        <dbReference type="EMBL" id="KAF2489571.1"/>
    </source>
</evidence>
<dbReference type="Proteomes" id="UP000799750">
    <property type="component" value="Unassembled WGS sequence"/>
</dbReference>
<reference evidence="1" key="1">
    <citation type="journal article" date="2020" name="Stud. Mycol.">
        <title>101 Dothideomycetes genomes: a test case for predicting lifestyles and emergence of pathogens.</title>
        <authorList>
            <person name="Haridas S."/>
            <person name="Albert R."/>
            <person name="Binder M."/>
            <person name="Bloem J."/>
            <person name="Labutti K."/>
            <person name="Salamov A."/>
            <person name="Andreopoulos B."/>
            <person name="Baker S."/>
            <person name="Barry K."/>
            <person name="Bills G."/>
            <person name="Bluhm B."/>
            <person name="Cannon C."/>
            <person name="Castanera R."/>
            <person name="Culley D."/>
            <person name="Daum C."/>
            <person name="Ezra D."/>
            <person name="Gonzalez J."/>
            <person name="Henrissat B."/>
            <person name="Kuo A."/>
            <person name="Liang C."/>
            <person name="Lipzen A."/>
            <person name="Lutzoni F."/>
            <person name="Magnuson J."/>
            <person name="Mondo S."/>
            <person name="Nolan M."/>
            <person name="Ohm R."/>
            <person name="Pangilinan J."/>
            <person name="Park H.-J."/>
            <person name="Ramirez L."/>
            <person name="Alfaro M."/>
            <person name="Sun H."/>
            <person name="Tritt A."/>
            <person name="Yoshinaga Y."/>
            <person name="Zwiers L.-H."/>
            <person name="Turgeon B."/>
            <person name="Goodwin S."/>
            <person name="Spatafora J."/>
            <person name="Crous P."/>
            <person name="Grigoriev I."/>
        </authorList>
    </citation>
    <scope>NUCLEOTIDE SEQUENCE</scope>
    <source>
        <strain evidence="1">CBS 269.34</strain>
    </source>
</reference>
<organism evidence="1 2">
    <name type="scientific">Lophium mytilinum</name>
    <dbReference type="NCBI Taxonomy" id="390894"/>
    <lineage>
        <taxon>Eukaryota</taxon>
        <taxon>Fungi</taxon>
        <taxon>Dikarya</taxon>
        <taxon>Ascomycota</taxon>
        <taxon>Pezizomycotina</taxon>
        <taxon>Dothideomycetes</taxon>
        <taxon>Pleosporomycetidae</taxon>
        <taxon>Mytilinidiales</taxon>
        <taxon>Mytilinidiaceae</taxon>
        <taxon>Lophium</taxon>
    </lineage>
</organism>
<keyword evidence="2" id="KW-1185">Reference proteome</keyword>
<dbReference type="EMBL" id="MU004198">
    <property type="protein sequence ID" value="KAF2489571.1"/>
    <property type="molecule type" value="Genomic_DNA"/>
</dbReference>
<dbReference type="AlphaFoldDB" id="A0A6A6QBP8"/>
<accession>A0A6A6QBP8</accession>
<evidence type="ECO:0008006" key="3">
    <source>
        <dbReference type="Google" id="ProtNLM"/>
    </source>
</evidence>
<sequence>MKSALPPKFEDFLRNRQLPTTLIVSDPHTCTSVRHMFYTGNSQLYDEVLPSQHVACLANKARITHHIAKSRSEEPANLLRYVRVYPPLAKEDAVPESGVAWLTINFLNLAGMGSHAAVYRAPLVLPERLAGPGAAVTVMAKLGHVNYPEAESDEVDGTEDDSDWEDACEMLREEAKTYTKLTKGMYRTLMGGLKKVKGRGKKQRKKEKDGDGEERMVRIEPIVPTFYGYYEWEGNVTAEELEKASLKELPALCEKQKCGSLLMEDCGRRLGDPFSHVWEGVQPDWIDGIRKLYDRLHTLGFAHNSSYPRNIVVQPGPLSQPLCHRSMEHPSFRIIDLGRVGHWKDGVGADPEEWVDAWERGKRRRREDITHLIDYLAIETEETEKLGVVEMEEWESEHGR</sequence>
<dbReference type="OrthoDB" id="5327923at2759"/>
<name>A0A6A6QBP8_9PEZI</name>
<evidence type="ECO:0000313" key="2">
    <source>
        <dbReference type="Proteomes" id="UP000799750"/>
    </source>
</evidence>
<protein>
    <recommendedName>
        <fullName evidence="3">Protein kinase domain-containing protein</fullName>
    </recommendedName>
</protein>